<dbReference type="InterPro" id="IPR015655">
    <property type="entry name" value="PP2C"/>
</dbReference>
<dbReference type="Pfam" id="PF00481">
    <property type="entry name" value="PP2C"/>
    <property type="match status" value="1"/>
</dbReference>
<comment type="catalytic activity">
    <reaction evidence="5">
        <text>O-phospho-L-threonyl-[protein] + H2O = L-threonyl-[protein] + phosphate</text>
        <dbReference type="Rhea" id="RHEA:47004"/>
        <dbReference type="Rhea" id="RHEA-COMP:11060"/>
        <dbReference type="Rhea" id="RHEA-COMP:11605"/>
        <dbReference type="ChEBI" id="CHEBI:15377"/>
        <dbReference type="ChEBI" id="CHEBI:30013"/>
        <dbReference type="ChEBI" id="CHEBI:43474"/>
        <dbReference type="ChEBI" id="CHEBI:61977"/>
        <dbReference type="EC" id="3.1.3.16"/>
    </reaction>
</comment>
<organism evidence="8 9">
    <name type="scientific">Iris pallida</name>
    <name type="common">Sweet iris</name>
    <dbReference type="NCBI Taxonomy" id="29817"/>
    <lineage>
        <taxon>Eukaryota</taxon>
        <taxon>Viridiplantae</taxon>
        <taxon>Streptophyta</taxon>
        <taxon>Embryophyta</taxon>
        <taxon>Tracheophyta</taxon>
        <taxon>Spermatophyta</taxon>
        <taxon>Magnoliopsida</taxon>
        <taxon>Liliopsida</taxon>
        <taxon>Asparagales</taxon>
        <taxon>Iridaceae</taxon>
        <taxon>Iridoideae</taxon>
        <taxon>Irideae</taxon>
        <taxon>Iris</taxon>
    </lineage>
</organism>
<dbReference type="Proteomes" id="UP001140949">
    <property type="component" value="Unassembled WGS sequence"/>
</dbReference>
<sequence length="471" mass="52601">MGVCCSKNREGIEGLAFKPEEEDEEDDDEEDEEENDENRLKFHYDSEEDDDDGEDGTRAVGDCGARVRLKGSCGFASMYSQQGWKGVNQDAMTIWEDFGGASGRIFCGVFDGHGPFGHRVACYARDKLPSKLSTSLDSVRPQFQAHRNDSDDDSGNDGGGGGENSEEFSYWKEAFLKAFEELDKELRNQSFIDCICSGSTAVSIVKLREQLIIANLGDSRAILATRDGKNQLLPVQLTVDLKPNVPSEAERIRRCRGRVFAPEEEPEVHRIWMPDEDCPGLAMARAFGDFCLKDFGLISTPQLSCRNLSDMDEFLVLATDGVWDVLTNKEVVKIVSSASKRSGAAKKVVGRAVRAWRSKHPTSKVDDCAAVCLFLKQQQQQPKPTTSSYNAARWRRDEARSREPSFSESFTTARSGGGGEMELEVRKEEKEEEWTALEGLSRVNSLLGIPRIAKALSWKRRSVKHLEQEIR</sequence>
<dbReference type="SUPFAM" id="SSF81606">
    <property type="entry name" value="PP2C-like"/>
    <property type="match status" value="1"/>
</dbReference>
<reference evidence="8" key="1">
    <citation type="journal article" date="2023" name="GigaByte">
        <title>Genome assembly of the bearded iris, Iris pallida Lam.</title>
        <authorList>
            <person name="Bruccoleri R.E."/>
            <person name="Oakeley E.J."/>
            <person name="Faust A.M.E."/>
            <person name="Altorfer M."/>
            <person name="Dessus-Babus S."/>
            <person name="Burckhardt D."/>
            <person name="Oertli M."/>
            <person name="Naumann U."/>
            <person name="Petersen F."/>
            <person name="Wong J."/>
        </authorList>
    </citation>
    <scope>NUCLEOTIDE SEQUENCE</scope>
    <source>
        <strain evidence="8">GSM-AAB239-AS_SAM_17_03QT</strain>
    </source>
</reference>
<dbReference type="EC" id="3.1.3.16" evidence="1"/>
<evidence type="ECO:0000256" key="5">
    <source>
        <dbReference type="ARBA" id="ARBA00048336"/>
    </source>
</evidence>
<evidence type="ECO:0000256" key="4">
    <source>
        <dbReference type="ARBA" id="ARBA00047761"/>
    </source>
</evidence>
<dbReference type="PROSITE" id="PS51746">
    <property type="entry name" value="PPM_2"/>
    <property type="match status" value="1"/>
</dbReference>
<dbReference type="Gene3D" id="3.60.40.10">
    <property type="entry name" value="PPM-type phosphatase domain"/>
    <property type="match status" value="1"/>
</dbReference>
<evidence type="ECO:0000259" key="7">
    <source>
        <dbReference type="PROSITE" id="PS51746"/>
    </source>
</evidence>
<feature type="compositionally biased region" description="Acidic residues" evidence="6">
    <location>
        <begin position="20"/>
        <end position="36"/>
    </location>
</feature>
<comment type="catalytic activity">
    <reaction evidence="4">
        <text>O-phospho-L-seryl-[protein] + H2O = L-seryl-[protein] + phosphate</text>
        <dbReference type="Rhea" id="RHEA:20629"/>
        <dbReference type="Rhea" id="RHEA-COMP:9863"/>
        <dbReference type="Rhea" id="RHEA-COMP:11604"/>
        <dbReference type="ChEBI" id="CHEBI:15377"/>
        <dbReference type="ChEBI" id="CHEBI:29999"/>
        <dbReference type="ChEBI" id="CHEBI:43474"/>
        <dbReference type="ChEBI" id="CHEBI:83421"/>
        <dbReference type="EC" id="3.1.3.16"/>
    </reaction>
</comment>
<evidence type="ECO:0000256" key="2">
    <source>
        <dbReference type="ARBA" id="ARBA00022801"/>
    </source>
</evidence>
<evidence type="ECO:0000256" key="3">
    <source>
        <dbReference type="ARBA" id="ARBA00022912"/>
    </source>
</evidence>
<name>A0AAX6HQY0_IRIPA</name>
<keyword evidence="2" id="KW-0378">Hydrolase</keyword>
<dbReference type="GO" id="GO:0004722">
    <property type="term" value="F:protein serine/threonine phosphatase activity"/>
    <property type="evidence" value="ECO:0007669"/>
    <property type="project" value="UniProtKB-EC"/>
</dbReference>
<evidence type="ECO:0000313" key="9">
    <source>
        <dbReference type="Proteomes" id="UP001140949"/>
    </source>
</evidence>
<dbReference type="InterPro" id="IPR036457">
    <property type="entry name" value="PPM-type-like_dom_sf"/>
</dbReference>
<evidence type="ECO:0000313" key="8">
    <source>
        <dbReference type="EMBL" id="KAJ6843232.1"/>
    </source>
</evidence>
<gene>
    <name evidence="8" type="ORF">M6B38_300885</name>
</gene>
<feature type="region of interest" description="Disordered" evidence="6">
    <location>
        <begin position="383"/>
        <end position="422"/>
    </location>
</feature>
<protein>
    <recommendedName>
        <fullName evidence="1">protein-serine/threonine phosphatase</fullName>
        <ecNumber evidence="1">3.1.3.16</ecNumber>
    </recommendedName>
</protein>
<dbReference type="SMART" id="SM00332">
    <property type="entry name" value="PP2Cc"/>
    <property type="match status" value="1"/>
</dbReference>
<dbReference type="CDD" id="cd00143">
    <property type="entry name" value="PP2Cc"/>
    <property type="match status" value="1"/>
</dbReference>
<feature type="compositionally biased region" description="Basic and acidic residues" evidence="6">
    <location>
        <begin position="394"/>
        <end position="405"/>
    </location>
</feature>
<evidence type="ECO:0000256" key="6">
    <source>
        <dbReference type="SAM" id="MobiDB-lite"/>
    </source>
</evidence>
<proteinExistence type="predicted"/>
<feature type="domain" description="PPM-type phosphatase" evidence="7">
    <location>
        <begin position="75"/>
        <end position="375"/>
    </location>
</feature>
<dbReference type="PANTHER" id="PTHR47992">
    <property type="entry name" value="PROTEIN PHOSPHATASE"/>
    <property type="match status" value="1"/>
</dbReference>
<dbReference type="InterPro" id="IPR001932">
    <property type="entry name" value="PPM-type_phosphatase-like_dom"/>
</dbReference>
<feature type="region of interest" description="Disordered" evidence="6">
    <location>
        <begin position="134"/>
        <end position="164"/>
    </location>
</feature>
<accession>A0AAX6HQY0</accession>
<dbReference type="AlphaFoldDB" id="A0AAX6HQY0"/>
<dbReference type="EMBL" id="JANAVB010007335">
    <property type="protein sequence ID" value="KAJ6843232.1"/>
    <property type="molecule type" value="Genomic_DNA"/>
</dbReference>
<keyword evidence="9" id="KW-1185">Reference proteome</keyword>
<comment type="caution">
    <text evidence="8">The sequence shown here is derived from an EMBL/GenBank/DDBJ whole genome shotgun (WGS) entry which is preliminary data.</text>
</comment>
<keyword evidence="3" id="KW-0904">Protein phosphatase</keyword>
<evidence type="ECO:0000256" key="1">
    <source>
        <dbReference type="ARBA" id="ARBA00013081"/>
    </source>
</evidence>
<reference evidence="8" key="2">
    <citation type="submission" date="2023-04" db="EMBL/GenBank/DDBJ databases">
        <authorList>
            <person name="Bruccoleri R.E."/>
            <person name="Oakeley E.J."/>
            <person name="Faust A.-M."/>
            <person name="Dessus-Babus S."/>
            <person name="Altorfer M."/>
            <person name="Burckhardt D."/>
            <person name="Oertli M."/>
            <person name="Naumann U."/>
            <person name="Petersen F."/>
            <person name="Wong J."/>
        </authorList>
    </citation>
    <scope>NUCLEOTIDE SEQUENCE</scope>
    <source>
        <strain evidence="8">GSM-AAB239-AS_SAM_17_03QT</strain>
        <tissue evidence="8">Leaf</tissue>
    </source>
</reference>
<feature type="region of interest" description="Disordered" evidence="6">
    <location>
        <begin position="1"/>
        <end position="59"/>
    </location>
</feature>